<organism evidence="8 9">
    <name type="scientific">Sphingobium xenophagum</name>
    <dbReference type="NCBI Taxonomy" id="121428"/>
    <lineage>
        <taxon>Bacteria</taxon>
        <taxon>Pseudomonadati</taxon>
        <taxon>Pseudomonadota</taxon>
        <taxon>Alphaproteobacteria</taxon>
        <taxon>Sphingomonadales</taxon>
        <taxon>Sphingomonadaceae</taxon>
        <taxon>Sphingobium</taxon>
    </lineage>
</organism>
<comment type="subcellular location">
    <subcellularLocation>
        <location evidence="1">Membrane</location>
        <topology evidence="1">Multi-pass membrane protein</topology>
    </subcellularLocation>
</comment>
<dbReference type="Pfam" id="PF07690">
    <property type="entry name" value="MFS_1"/>
    <property type="match status" value="1"/>
</dbReference>
<evidence type="ECO:0000256" key="4">
    <source>
        <dbReference type="ARBA" id="ARBA00022989"/>
    </source>
</evidence>
<dbReference type="InterPro" id="IPR036259">
    <property type="entry name" value="MFS_trans_sf"/>
</dbReference>
<dbReference type="STRING" id="1192759.GCA_000277525_01023"/>
<feature type="transmembrane region" description="Helical" evidence="6">
    <location>
        <begin position="445"/>
        <end position="467"/>
    </location>
</feature>
<comment type="caution">
    <text evidence="8">The sequence shown here is derived from an EMBL/GenBank/DDBJ whole genome shotgun (WGS) entry which is preliminary data.</text>
</comment>
<feature type="transmembrane region" description="Helical" evidence="6">
    <location>
        <begin position="256"/>
        <end position="278"/>
    </location>
</feature>
<reference evidence="8 9" key="1">
    <citation type="submission" date="2014-12" db="EMBL/GenBank/DDBJ databases">
        <title>Whole genome sequencing of Sphingobium xenophagum OW59.</title>
        <authorList>
            <person name="Ohta Y."/>
            <person name="Nishi S."/>
            <person name="Hatada Y."/>
        </authorList>
    </citation>
    <scope>NUCLEOTIDE SEQUENCE [LARGE SCALE GENOMIC DNA]</scope>
    <source>
        <strain evidence="8 9">OW59</strain>
    </source>
</reference>
<sequence length="472" mass="49373">MATKAAARFDVPSALPPTTQRIDHATHLSASPAGNRGATMTPGARRIALFLLTAIYGFGFIDRIVIALVAQQIKADFSLSDFQIGLLGGTAFAVINTFASLPLAWLADRYPRKWVAAGSLMFASAFTMLCGATSSFMQLIAARFGMAGGSAGTEAPPHSMISDMYPPEKRASAISLFMLGVPVAAFLGSSIGGSIAASHGWRATFYVIGGIGLLVSILALLVMREPARQDVAIDAERMRLKDVFLILVRDRCMRHILIGVSVVSLGAFGINTFLPAFFARSFNLDVGQAGLAFGLLSGIASAIGTIAGGYGAEWLARRDARMLIAVPGIGAIVGAPIFILGVMQKDLVPAFCLMLAGSLFFYMAMGPAIAALHGLLDSRSRATGSALFLLIMYLTGQGFGPPIAGLASDHLSAWAYGSADFAAQCAGAVGQVSGSACAQAGATGIRLAIACFGAFYIWSGLHLIWAARYRRV</sequence>
<dbReference type="GO" id="GO:0016020">
    <property type="term" value="C:membrane"/>
    <property type="evidence" value="ECO:0007669"/>
    <property type="project" value="UniProtKB-SubCell"/>
</dbReference>
<keyword evidence="5 6" id="KW-0472">Membrane</keyword>
<dbReference type="InterPro" id="IPR011701">
    <property type="entry name" value="MFS"/>
</dbReference>
<keyword evidence="2" id="KW-0813">Transport</keyword>
<dbReference type="Proteomes" id="UP000290975">
    <property type="component" value="Unassembled WGS sequence"/>
</dbReference>
<keyword evidence="3 6" id="KW-0812">Transmembrane</keyword>
<dbReference type="EMBL" id="BBQY01000035">
    <property type="protein sequence ID" value="GBH32272.1"/>
    <property type="molecule type" value="Genomic_DNA"/>
</dbReference>
<feature type="transmembrane region" description="Helical" evidence="6">
    <location>
        <begin position="203"/>
        <end position="223"/>
    </location>
</feature>
<dbReference type="AlphaFoldDB" id="A0A401J6J0"/>
<evidence type="ECO:0000256" key="2">
    <source>
        <dbReference type="ARBA" id="ARBA00022448"/>
    </source>
</evidence>
<dbReference type="InterPro" id="IPR044770">
    <property type="entry name" value="MFS_spinster-like"/>
</dbReference>
<dbReference type="PROSITE" id="PS50850">
    <property type="entry name" value="MFS"/>
    <property type="match status" value="1"/>
</dbReference>
<feature type="transmembrane region" description="Helical" evidence="6">
    <location>
        <begin position="348"/>
        <end position="372"/>
    </location>
</feature>
<feature type="transmembrane region" description="Helical" evidence="6">
    <location>
        <begin position="322"/>
        <end position="342"/>
    </location>
</feature>
<keyword evidence="9" id="KW-1185">Reference proteome</keyword>
<dbReference type="PANTHER" id="PTHR23505">
    <property type="entry name" value="SPINSTER"/>
    <property type="match status" value="1"/>
</dbReference>
<keyword evidence="4 6" id="KW-1133">Transmembrane helix</keyword>
<dbReference type="RefSeq" id="WP_262503665.1">
    <property type="nucleotide sequence ID" value="NZ_BBQY01000035.1"/>
</dbReference>
<evidence type="ECO:0000256" key="1">
    <source>
        <dbReference type="ARBA" id="ARBA00004141"/>
    </source>
</evidence>
<evidence type="ECO:0000259" key="7">
    <source>
        <dbReference type="PROSITE" id="PS50850"/>
    </source>
</evidence>
<evidence type="ECO:0000313" key="8">
    <source>
        <dbReference type="EMBL" id="GBH32272.1"/>
    </source>
</evidence>
<feature type="transmembrane region" description="Helical" evidence="6">
    <location>
        <begin position="47"/>
        <end position="70"/>
    </location>
</feature>
<dbReference type="PANTHER" id="PTHR23505:SF79">
    <property type="entry name" value="PROTEIN SPINSTER"/>
    <property type="match status" value="1"/>
</dbReference>
<evidence type="ECO:0000256" key="6">
    <source>
        <dbReference type="SAM" id="Phobius"/>
    </source>
</evidence>
<protein>
    <recommendedName>
        <fullName evidence="7">Major facilitator superfamily (MFS) profile domain-containing protein</fullName>
    </recommendedName>
</protein>
<dbReference type="Gene3D" id="1.20.1250.20">
    <property type="entry name" value="MFS general substrate transporter like domains"/>
    <property type="match status" value="1"/>
</dbReference>
<feature type="transmembrane region" description="Helical" evidence="6">
    <location>
        <begin position="290"/>
        <end position="310"/>
    </location>
</feature>
<dbReference type="CDD" id="cd17328">
    <property type="entry name" value="MFS_spinster_like"/>
    <property type="match status" value="1"/>
</dbReference>
<evidence type="ECO:0000256" key="3">
    <source>
        <dbReference type="ARBA" id="ARBA00022692"/>
    </source>
</evidence>
<feature type="transmembrane region" description="Helical" evidence="6">
    <location>
        <begin position="174"/>
        <end position="197"/>
    </location>
</feature>
<name>A0A401J6J0_SPHXE</name>
<dbReference type="InterPro" id="IPR020846">
    <property type="entry name" value="MFS_dom"/>
</dbReference>
<feature type="transmembrane region" description="Helical" evidence="6">
    <location>
        <begin position="82"/>
        <end position="107"/>
    </location>
</feature>
<gene>
    <name evidence="8" type="ORF">MBESOW_P3504</name>
</gene>
<dbReference type="GO" id="GO:0022857">
    <property type="term" value="F:transmembrane transporter activity"/>
    <property type="evidence" value="ECO:0007669"/>
    <property type="project" value="InterPro"/>
</dbReference>
<dbReference type="SUPFAM" id="SSF103473">
    <property type="entry name" value="MFS general substrate transporter"/>
    <property type="match status" value="1"/>
</dbReference>
<feature type="transmembrane region" description="Helical" evidence="6">
    <location>
        <begin position="384"/>
        <end position="404"/>
    </location>
</feature>
<feature type="domain" description="Major facilitator superfamily (MFS) profile" evidence="7">
    <location>
        <begin position="48"/>
        <end position="472"/>
    </location>
</feature>
<evidence type="ECO:0000313" key="9">
    <source>
        <dbReference type="Proteomes" id="UP000290975"/>
    </source>
</evidence>
<proteinExistence type="predicted"/>
<accession>A0A401J6J0</accession>
<evidence type="ECO:0000256" key="5">
    <source>
        <dbReference type="ARBA" id="ARBA00023136"/>
    </source>
</evidence>